<reference evidence="2" key="1">
    <citation type="submission" date="2023-08" db="EMBL/GenBank/DDBJ databases">
        <title>Reference Genome Resource for the Citrus Pathogen Phytophthora citrophthora.</title>
        <authorList>
            <person name="Moller H."/>
            <person name="Coetzee B."/>
            <person name="Rose L.J."/>
            <person name="Van Niekerk J.M."/>
        </authorList>
    </citation>
    <scope>NUCLEOTIDE SEQUENCE</scope>
    <source>
        <strain evidence="2">STE-U-9442</strain>
    </source>
</reference>
<evidence type="ECO:0000313" key="2">
    <source>
        <dbReference type="EMBL" id="KAK1946304.1"/>
    </source>
</evidence>
<comment type="caution">
    <text evidence="2">The sequence shown here is derived from an EMBL/GenBank/DDBJ whole genome shotgun (WGS) entry which is preliminary data.</text>
</comment>
<protein>
    <submittedName>
        <fullName evidence="2">Uncharacterized protein</fullName>
    </submittedName>
</protein>
<dbReference type="Proteomes" id="UP001259832">
    <property type="component" value="Unassembled WGS sequence"/>
</dbReference>
<evidence type="ECO:0000256" key="1">
    <source>
        <dbReference type="SAM" id="MobiDB-lite"/>
    </source>
</evidence>
<feature type="compositionally biased region" description="Basic and acidic residues" evidence="1">
    <location>
        <begin position="154"/>
        <end position="168"/>
    </location>
</feature>
<feature type="region of interest" description="Disordered" evidence="1">
    <location>
        <begin position="239"/>
        <end position="262"/>
    </location>
</feature>
<name>A0AAD9GWB1_9STRA</name>
<accession>A0AAD9GWB1</accession>
<dbReference type="EMBL" id="JASMQC010000003">
    <property type="protein sequence ID" value="KAK1946304.1"/>
    <property type="molecule type" value="Genomic_DNA"/>
</dbReference>
<sequence length="310" mass="33389">MSANPDAQASSRKKAAKPASKPAKPRGKASALHEATDVASRALSPPSSTAATASPSQRRSRSPSLPPNNRPNPRFDYRDYSPGSWSSSQQEATLVSYSGDESDNDNTEGKPAAGAPTTEEHHGDEDTASKSPNNTSGRGGDTTPPPVRHLTLAEGRERARAILAEEKVPNTNSKKRHASQSPCEDQTRRTELEEIFGPDDVDDEEEGLIREPQEITNDLDEQQELFEAAQQLMRTAPTVAGGSHQHDEDSAHQRGYYPPDQGSGAAAYLELLQDPRPLIGGHTSKGAYEWALVQQNLSFKATSLLPGACF</sequence>
<dbReference type="AlphaFoldDB" id="A0AAD9GWB1"/>
<feature type="region of interest" description="Disordered" evidence="1">
    <location>
        <begin position="1"/>
        <end position="196"/>
    </location>
</feature>
<feature type="compositionally biased region" description="Low complexity" evidence="1">
    <location>
        <begin position="39"/>
        <end position="57"/>
    </location>
</feature>
<proteinExistence type="predicted"/>
<gene>
    <name evidence="2" type="ORF">P3T76_001857</name>
</gene>
<feature type="compositionally biased region" description="Polar residues" evidence="1">
    <location>
        <begin position="83"/>
        <end position="96"/>
    </location>
</feature>
<evidence type="ECO:0000313" key="3">
    <source>
        <dbReference type="Proteomes" id="UP001259832"/>
    </source>
</evidence>
<organism evidence="2 3">
    <name type="scientific">Phytophthora citrophthora</name>
    <dbReference type="NCBI Taxonomy" id="4793"/>
    <lineage>
        <taxon>Eukaryota</taxon>
        <taxon>Sar</taxon>
        <taxon>Stramenopiles</taxon>
        <taxon>Oomycota</taxon>
        <taxon>Peronosporomycetes</taxon>
        <taxon>Peronosporales</taxon>
        <taxon>Peronosporaceae</taxon>
        <taxon>Phytophthora</taxon>
    </lineage>
</organism>
<keyword evidence="3" id="KW-1185">Reference proteome</keyword>
<feature type="compositionally biased region" description="Basic and acidic residues" evidence="1">
    <location>
        <begin position="118"/>
        <end position="128"/>
    </location>
</feature>